<proteinExistence type="predicted"/>
<sequence length="340" mass="37737">MKKILLLVFNCFVVFSLFAENDPTAQAKIDSIESTFKYQHGKITLRNGLAALTVPAGFKYLDAAQAEYVLTELWGNPKGPDMSLGMLVPENQGILSENSWVFNIQYDEIGYVKDDDADDINYDDLLKELQEETEAGNKDRTEAGYDPISLVGWAAKPYYDADRKILHWAKEIKFGTAEENTLNYNIRILGRKGVMVLNAIGTMNQLPDVNKNIASVLNVVEFEQGSKYSDFNPDLDEVATWTIGSLVAGKVLAKVGVFAGLLKFWKVIALALVSGFGFLRRLFGRKQEENHEVSAEEMEAEAPTEIISPTLNNTASEQQETAALMPEAELPAEAPEKVNL</sequence>
<evidence type="ECO:0000313" key="5">
    <source>
        <dbReference type="Proteomes" id="UP000326570"/>
    </source>
</evidence>
<feature type="transmembrane region" description="Helical" evidence="2">
    <location>
        <begin position="255"/>
        <end position="279"/>
    </location>
</feature>
<evidence type="ECO:0000256" key="3">
    <source>
        <dbReference type="SAM" id="SignalP"/>
    </source>
</evidence>
<feature type="region of interest" description="Disordered" evidence="1">
    <location>
        <begin position="293"/>
        <end position="318"/>
    </location>
</feature>
<evidence type="ECO:0000313" key="4">
    <source>
        <dbReference type="EMBL" id="KAA9331882.1"/>
    </source>
</evidence>
<dbReference type="EMBL" id="VTWT01000007">
    <property type="protein sequence ID" value="KAA9331882.1"/>
    <property type="molecule type" value="Genomic_DNA"/>
</dbReference>
<gene>
    <name evidence="4" type="ORF">F0P94_13875</name>
</gene>
<keyword evidence="2" id="KW-0472">Membrane</keyword>
<protein>
    <submittedName>
        <fullName evidence="4">DUF2167 domain-containing protein</fullName>
    </submittedName>
</protein>
<keyword evidence="5" id="KW-1185">Reference proteome</keyword>
<comment type="caution">
    <text evidence="4">The sequence shown here is derived from an EMBL/GenBank/DDBJ whole genome shotgun (WGS) entry which is preliminary data.</text>
</comment>
<name>A0A5N1IPA4_9BACT</name>
<dbReference type="RefSeq" id="WP_150904491.1">
    <property type="nucleotide sequence ID" value="NZ_VTWT01000007.1"/>
</dbReference>
<dbReference type="Proteomes" id="UP000326570">
    <property type="component" value="Unassembled WGS sequence"/>
</dbReference>
<accession>A0A5N1IPA4</accession>
<keyword evidence="3" id="KW-0732">Signal</keyword>
<dbReference type="Pfam" id="PF09935">
    <property type="entry name" value="DUF2167"/>
    <property type="match status" value="1"/>
</dbReference>
<feature type="chain" id="PRO_5024972230" evidence="3">
    <location>
        <begin position="20"/>
        <end position="340"/>
    </location>
</feature>
<dbReference type="AlphaFoldDB" id="A0A5N1IPA4"/>
<organism evidence="4 5">
    <name type="scientific">Adhaeribacter soli</name>
    <dbReference type="NCBI Taxonomy" id="2607655"/>
    <lineage>
        <taxon>Bacteria</taxon>
        <taxon>Pseudomonadati</taxon>
        <taxon>Bacteroidota</taxon>
        <taxon>Cytophagia</taxon>
        <taxon>Cytophagales</taxon>
        <taxon>Hymenobacteraceae</taxon>
        <taxon>Adhaeribacter</taxon>
    </lineage>
</organism>
<reference evidence="4 5" key="1">
    <citation type="submission" date="2019-09" db="EMBL/GenBank/DDBJ databases">
        <title>Genome sequence of Adhaeribacter sp. M2.</title>
        <authorList>
            <person name="Srinivasan S."/>
        </authorList>
    </citation>
    <scope>NUCLEOTIDE SEQUENCE [LARGE SCALE GENOMIC DNA]</scope>
    <source>
        <strain evidence="4 5">M2</strain>
    </source>
</reference>
<keyword evidence="2" id="KW-0812">Transmembrane</keyword>
<dbReference type="InterPro" id="IPR018682">
    <property type="entry name" value="DUF2167_membr"/>
</dbReference>
<keyword evidence="2" id="KW-1133">Transmembrane helix</keyword>
<evidence type="ECO:0000256" key="2">
    <source>
        <dbReference type="SAM" id="Phobius"/>
    </source>
</evidence>
<feature type="compositionally biased region" description="Polar residues" evidence="1">
    <location>
        <begin position="307"/>
        <end position="318"/>
    </location>
</feature>
<feature type="signal peptide" evidence="3">
    <location>
        <begin position="1"/>
        <end position="19"/>
    </location>
</feature>
<evidence type="ECO:0000256" key="1">
    <source>
        <dbReference type="SAM" id="MobiDB-lite"/>
    </source>
</evidence>